<dbReference type="PANTHER" id="PTHR42706">
    <property type="entry name" value="FORMYLTETRAHYDROFOLATE DEFORMYLASE"/>
    <property type="match status" value="1"/>
</dbReference>
<dbReference type="GO" id="GO:0008864">
    <property type="term" value="F:formyltetrahydrofolate deformylase activity"/>
    <property type="evidence" value="ECO:0007669"/>
    <property type="project" value="UniProtKB-UniRule"/>
</dbReference>
<keyword evidence="2 3" id="KW-0378">Hydrolase</keyword>
<keyword evidence="8" id="KW-1185">Reference proteome</keyword>
<dbReference type="KEGG" id="hty:BN2458_PEG0652"/>
<dbReference type="PRINTS" id="PR01575">
    <property type="entry name" value="FFH4HYDRLASE"/>
</dbReference>
<reference evidence="9" key="3">
    <citation type="submission" date="2015-11" db="EMBL/GenBank/DDBJ databases">
        <authorList>
            <person name="Anvar S.Y."/>
        </authorList>
    </citation>
    <scope>NUCLEOTIDE SEQUENCE [LARGE SCALE GENOMIC DNA]</scope>
</reference>
<comment type="function">
    <text evidence="3">Catalyzes the hydrolysis of 10-formyltetrahydrofolate (formyl-FH4) to formate and tetrahydrofolate (FH4).</text>
</comment>
<dbReference type="Proteomes" id="UP000064525">
    <property type="component" value="Chromosome I"/>
</dbReference>
<dbReference type="NCBIfam" id="NF004684">
    <property type="entry name" value="PRK06027.1"/>
    <property type="match status" value="1"/>
</dbReference>
<dbReference type="OrthoDB" id="9806170at2"/>
<comment type="pathway">
    <text evidence="3">Purine metabolism; IMP biosynthesis via de novo pathway; formate from 10-formyl-5,6,7,8-tetrahydrofolate: step 1/1.</text>
</comment>
<keyword evidence="1 3" id="KW-0554">One-carbon metabolism</keyword>
<dbReference type="InterPro" id="IPR004810">
    <property type="entry name" value="PurU"/>
</dbReference>
<dbReference type="HAMAP" id="MF_01927">
    <property type="entry name" value="PurU"/>
    <property type="match status" value="1"/>
</dbReference>
<evidence type="ECO:0000313" key="7">
    <source>
        <dbReference type="EMBL" id="TLD79378.1"/>
    </source>
</evidence>
<dbReference type="EMBL" id="JRPF02000001">
    <property type="protein sequence ID" value="TLD79378.1"/>
    <property type="molecule type" value="Genomic_DNA"/>
</dbReference>
<dbReference type="EC" id="3.5.1.10" evidence="3 4"/>
<dbReference type="InterPro" id="IPR002912">
    <property type="entry name" value="ACT_dom"/>
</dbReference>
<comment type="catalytic activity">
    <reaction evidence="3">
        <text>(6R)-10-formyltetrahydrofolate + H2O = (6S)-5,6,7,8-tetrahydrofolate + formate + H(+)</text>
        <dbReference type="Rhea" id="RHEA:19833"/>
        <dbReference type="ChEBI" id="CHEBI:15377"/>
        <dbReference type="ChEBI" id="CHEBI:15378"/>
        <dbReference type="ChEBI" id="CHEBI:15740"/>
        <dbReference type="ChEBI" id="CHEBI:57453"/>
        <dbReference type="ChEBI" id="CHEBI:195366"/>
        <dbReference type="EC" id="3.5.1.10"/>
    </reaction>
</comment>
<dbReference type="PROSITE" id="PS51671">
    <property type="entry name" value="ACT"/>
    <property type="match status" value="1"/>
</dbReference>
<sequence>MKQDSKLLSECAPQSVILISAPDKKGLIYHISSVLYELGLNIERNDEYVDKENERFFMRTQVSGESDESLLYTKISAILPPNSTLKIQPVCKKNIIILCTKENHCVGDLLLRFESGELNANIKAIISNHEILKPLSNKFNIPFFHISAEDISRQQHEEEILKVLAQFEFSYLVLAKYMRILSSEFTQQFENKIINIHHSFLPAFVGANPYKQAHKRGVKIIGATAHFVNENLDEGPIITQDVIAINHNFSWQDMQRAGRDIEKIVLSRALNLALEDRIFVYGNKTIIF</sequence>
<evidence type="ECO:0000313" key="6">
    <source>
        <dbReference type="EMBL" id="CUU39538.1"/>
    </source>
</evidence>
<dbReference type="InterPro" id="IPR041729">
    <property type="entry name" value="Formyl-FH4-Hydrolase_C"/>
</dbReference>
<dbReference type="EMBL" id="LN907858">
    <property type="protein sequence ID" value="CUU39538.1"/>
    <property type="molecule type" value="Genomic_DNA"/>
</dbReference>
<dbReference type="InterPro" id="IPR036477">
    <property type="entry name" value="Formyl_transf_N_sf"/>
</dbReference>
<dbReference type="SUPFAM" id="SSF55021">
    <property type="entry name" value="ACT-like"/>
    <property type="match status" value="1"/>
</dbReference>
<dbReference type="RefSeq" id="WP_052082163.1">
    <property type="nucleotide sequence ID" value="NZ_CAJTQN010000005.1"/>
</dbReference>
<evidence type="ECO:0000256" key="2">
    <source>
        <dbReference type="ARBA" id="ARBA00022801"/>
    </source>
</evidence>
<reference evidence="7 8" key="1">
    <citation type="journal article" date="2014" name="Genome Announc.">
        <title>Draft genome sequences of eight enterohepatic helicobacter species isolated from both laboratory and wild rodents.</title>
        <authorList>
            <person name="Sheh A."/>
            <person name="Shen Z."/>
            <person name="Fox J.G."/>
        </authorList>
    </citation>
    <scope>NUCLEOTIDE SEQUENCE [LARGE SCALE GENOMIC DNA]</scope>
    <source>
        <strain evidence="7 8">MIT 98-6810</strain>
    </source>
</reference>
<evidence type="ECO:0000313" key="8">
    <source>
        <dbReference type="Proteomes" id="UP000029925"/>
    </source>
</evidence>
<comment type="similarity">
    <text evidence="3">Belongs to the PurU family.</text>
</comment>
<evidence type="ECO:0000256" key="3">
    <source>
        <dbReference type="HAMAP-Rule" id="MF_01927"/>
    </source>
</evidence>
<dbReference type="Gene3D" id="3.40.50.170">
    <property type="entry name" value="Formyl transferase, N-terminal domain"/>
    <property type="match status" value="1"/>
</dbReference>
<reference evidence="6" key="2">
    <citation type="submission" date="2015-11" db="EMBL/GenBank/DDBJ databases">
        <authorList>
            <person name="Zhang Y."/>
            <person name="Guo Z."/>
        </authorList>
    </citation>
    <scope>NUCLEOTIDE SEQUENCE</scope>
    <source>
        <strain evidence="6">1</strain>
    </source>
</reference>
<organism evidence="6 9">
    <name type="scientific">Helicobacter typhlonius</name>
    <dbReference type="NCBI Taxonomy" id="76936"/>
    <lineage>
        <taxon>Bacteria</taxon>
        <taxon>Pseudomonadati</taxon>
        <taxon>Campylobacterota</taxon>
        <taxon>Epsilonproteobacteria</taxon>
        <taxon>Campylobacterales</taxon>
        <taxon>Helicobacteraceae</taxon>
        <taxon>Helicobacter</taxon>
    </lineage>
</organism>
<evidence type="ECO:0000256" key="4">
    <source>
        <dbReference type="NCBIfam" id="TIGR00655"/>
    </source>
</evidence>
<dbReference type="CDD" id="cd08648">
    <property type="entry name" value="FMT_core_Formyl-FH4-Hydrolase_C"/>
    <property type="match status" value="1"/>
</dbReference>
<name>A0A0S4PWF8_9HELI</name>
<accession>A0A0S4PWF8</accession>
<dbReference type="InterPro" id="IPR045865">
    <property type="entry name" value="ACT-like_dom_sf"/>
</dbReference>
<dbReference type="GeneID" id="78150931"/>
<dbReference type="GO" id="GO:0006730">
    <property type="term" value="P:one-carbon metabolic process"/>
    <property type="evidence" value="ECO:0007669"/>
    <property type="project" value="UniProtKB-KW"/>
</dbReference>
<evidence type="ECO:0000259" key="5">
    <source>
        <dbReference type="PROSITE" id="PS51671"/>
    </source>
</evidence>
<keyword evidence="3" id="KW-0658">Purine biosynthesis</keyword>
<protein>
    <recommendedName>
        <fullName evidence="3 4">Formyltetrahydrofolate deformylase</fullName>
        <ecNumber evidence="3 4">3.5.1.10</ecNumber>
    </recommendedName>
    <alternativeName>
        <fullName evidence="3">Formyl-FH(4) hydrolase</fullName>
    </alternativeName>
</protein>
<dbReference type="PATRIC" id="fig|76936.10.peg.637"/>
<dbReference type="GO" id="GO:0006189">
    <property type="term" value="P:'de novo' IMP biosynthetic process"/>
    <property type="evidence" value="ECO:0007669"/>
    <property type="project" value="UniProtKB-UniRule"/>
</dbReference>
<dbReference type="CDD" id="cd04875">
    <property type="entry name" value="ACT_F4HF-DF"/>
    <property type="match status" value="1"/>
</dbReference>
<dbReference type="Pfam" id="PF01842">
    <property type="entry name" value="ACT"/>
    <property type="match status" value="1"/>
</dbReference>
<dbReference type="InterPro" id="IPR002376">
    <property type="entry name" value="Formyl_transf_N"/>
</dbReference>
<dbReference type="PIRSF" id="PIRSF036480">
    <property type="entry name" value="FormyFH4_hydr"/>
    <property type="match status" value="1"/>
</dbReference>
<evidence type="ECO:0000313" key="9">
    <source>
        <dbReference type="Proteomes" id="UP000064525"/>
    </source>
</evidence>
<proteinExistence type="inferred from homology"/>
<dbReference type="Gene3D" id="3.30.70.260">
    <property type="match status" value="1"/>
</dbReference>
<feature type="active site" evidence="3">
    <location>
        <position position="233"/>
    </location>
</feature>
<feature type="domain" description="ACT" evidence="5">
    <location>
        <begin position="16"/>
        <end position="92"/>
    </location>
</feature>
<dbReference type="STRING" id="76936.BN2458_PEG0652"/>
<evidence type="ECO:0000256" key="1">
    <source>
        <dbReference type="ARBA" id="ARBA00022563"/>
    </source>
</evidence>
<dbReference type="NCBIfam" id="TIGR00655">
    <property type="entry name" value="PurU"/>
    <property type="match status" value="1"/>
</dbReference>
<dbReference type="Pfam" id="PF00551">
    <property type="entry name" value="Formyl_trans_N"/>
    <property type="match status" value="1"/>
</dbReference>
<dbReference type="AlphaFoldDB" id="A0A0S4PWF8"/>
<dbReference type="InterPro" id="IPR044074">
    <property type="entry name" value="PurU_ACT"/>
</dbReference>
<gene>
    <name evidence="3 7" type="primary">purU</name>
    <name evidence="6" type="ORF">BN2458_PEG0652</name>
    <name evidence="7" type="ORF">LS75_000060</name>
</gene>
<dbReference type="PANTHER" id="PTHR42706:SF1">
    <property type="entry name" value="FORMYLTETRAHYDROFOLATE DEFORMYLASE 2, MITOCHONDRIAL"/>
    <property type="match status" value="1"/>
</dbReference>
<dbReference type="SUPFAM" id="SSF53328">
    <property type="entry name" value="Formyltransferase"/>
    <property type="match status" value="1"/>
</dbReference>
<dbReference type="Proteomes" id="UP000029925">
    <property type="component" value="Unassembled WGS sequence"/>
</dbReference>
<dbReference type="UniPathway" id="UPA00074">
    <property type="reaction ID" value="UER00170"/>
</dbReference>